<dbReference type="Pfam" id="PF04564">
    <property type="entry name" value="U-box"/>
    <property type="match status" value="1"/>
</dbReference>
<dbReference type="GO" id="GO:0031625">
    <property type="term" value="F:ubiquitin protein ligase binding"/>
    <property type="evidence" value="ECO:0007669"/>
    <property type="project" value="TreeGrafter"/>
</dbReference>
<evidence type="ECO:0000313" key="4">
    <source>
        <dbReference type="EMBL" id="GAV08099.1"/>
    </source>
</evidence>
<dbReference type="PANTHER" id="PTHR13492">
    <property type="entry name" value="RING FINGER PROTEIN 37"/>
    <property type="match status" value="1"/>
</dbReference>
<dbReference type="GO" id="GO:0005634">
    <property type="term" value="C:nucleus"/>
    <property type="evidence" value="ECO:0007669"/>
    <property type="project" value="TreeGrafter"/>
</dbReference>
<dbReference type="Proteomes" id="UP000186922">
    <property type="component" value="Unassembled WGS sequence"/>
</dbReference>
<name>A0A1D1WA74_RAMVA</name>
<dbReference type="InterPro" id="IPR039847">
    <property type="entry name" value="Ubox5"/>
</dbReference>
<sequence length="321" mass="36107">MVFEMLDLSSLFETTTSSDSPAQAGHEPQMARKDADRSQAGFLAAYFIKPPVNLRISFSSPSVVQIQKISFCPRIGKQCSTAATLSVRTHSQPDKLIQVWRGSWDRRITEVVLDGSANFRPNRIFFPSVPSTDEAEVIEKQESTNFMLSRNTALGEVTEIILTINRTDVSSAVALRNLRVYGQPSPKIGKGAIQSFLQRIPKPVAENEKKRVAEEEGSQDHKRLRFREPASSEVAGETHTREIPEGFLDELTYEVMSDPVILPSGHTVDMSSIRTHELVQRELGRRLFDPFTGVHCHYADIRSDSQLKQSIIAFFEDRRKS</sequence>
<dbReference type="AlphaFoldDB" id="A0A1D1WA74"/>
<dbReference type="STRING" id="947166.A0A1D1WA74"/>
<dbReference type="InterPro" id="IPR003613">
    <property type="entry name" value="Ubox_domain"/>
</dbReference>
<feature type="region of interest" description="Disordered" evidence="1">
    <location>
        <begin position="14"/>
        <end position="34"/>
    </location>
</feature>
<dbReference type="GO" id="GO:0034450">
    <property type="term" value="F:ubiquitin-ubiquitin ligase activity"/>
    <property type="evidence" value="ECO:0007669"/>
    <property type="project" value="TreeGrafter"/>
</dbReference>
<reference evidence="4 5" key="1">
    <citation type="journal article" date="2016" name="Nat. Commun.">
        <title>Extremotolerant tardigrade genome and improved radiotolerance of human cultured cells by tardigrade-unique protein.</title>
        <authorList>
            <person name="Hashimoto T."/>
            <person name="Horikawa D.D."/>
            <person name="Saito Y."/>
            <person name="Kuwahara H."/>
            <person name="Kozuka-Hata H."/>
            <person name="Shin-I T."/>
            <person name="Minakuchi Y."/>
            <person name="Ohishi K."/>
            <person name="Motoyama A."/>
            <person name="Aizu T."/>
            <person name="Enomoto A."/>
            <person name="Kondo K."/>
            <person name="Tanaka S."/>
            <person name="Hara Y."/>
            <person name="Koshikawa S."/>
            <person name="Sagara H."/>
            <person name="Miura T."/>
            <person name="Yokobori S."/>
            <person name="Miyagawa K."/>
            <person name="Suzuki Y."/>
            <person name="Kubo T."/>
            <person name="Oyama M."/>
            <person name="Kohara Y."/>
            <person name="Fujiyama A."/>
            <person name="Arakawa K."/>
            <person name="Katayama T."/>
            <person name="Toyoda A."/>
            <person name="Kunieda T."/>
        </authorList>
    </citation>
    <scope>NUCLEOTIDE SEQUENCE [LARGE SCALE GENOMIC DNA]</scope>
    <source>
        <strain evidence="4 5">YOKOZUNA-1</strain>
    </source>
</reference>
<accession>A0A1D1WA74</accession>
<dbReference type="InterPro" id="IPR045696">
    <property type="entry name" value="Ubox5_N"/>
</dbReference>
<protein>
    <recommendedName>
        <fullName evidence="2">U-box domain-containing protein</fullName>
    </recommendedName>
</protein>
<evidence type="ECO:0000256" key="1">
    <source>
        <dbReference type="SAM" id="MobiDB-lite"/>
    </source>
</evidence>
<dbReference type="EMBL" id="BDGG01000016">
    <property type="protein sequence ID" value="GAV08099.1"/>
    <property type="molecule type" value="Genomic_DNA"/>
</dbReference>
<comment type="caution">
    <text evidence="4">The sequence shown here is derived from an EMBL/GenBank/DDBJ whole genome shotgun (WGS) entry which is preliminary data.</text>
</comment>
<dbReference type="Gene3D" id="3.30.40.10">
    <property type="entry name" value="Zinc/RING finger domain, C3HC4 (zinc finger)"/>
    <property type="match status" value="1"/>
</dbReference>
<gene>
    <name evidence="4" type="primary">RvY_17840</name>
    <name evidence="3" type="synonym">RvY_17840.1</name>
    <name evidence="4" type="synonym">RvY_17840.2</name>
    <name evidence="3" type="ORF">RvY_17840-1</name>
    <name evidence="4" type="ORF">RvY_17840-2</name>
</gene>
<dbReference type="SMART" id="SM00504">
    <property type="entry name" value="Ubox"/>
    <property type="match status" value="1"/>
</dbReference>
<dbReference type="PROSITE" id="PS51698">
    <property type="entry name" value="U_BOX"/>
    <property type="match status" value="1"/>
</dbReference>
<organism evidence="4 5">
    <name type="scientific">Ramazzottius varieornatus</name>
    <name type="common">Water bear</name>
    <name type="synonym">Tardigrade</name>
    <dbReference type="NCBI Taxonomy" id="947166"/>
    <lineage>
        <taxon>Eukaryota</taxon>
        <taxon>Metazoa</taxon>
        <taxon>Ecdysozoa</taxon>
        <taxon>Tardigrada</taxon>
        <taxon>Eutardigrada</taxon>
        <taxon>Parachela</taxon>
        <taxon>Hypsibioidea</taxon>
        <taxon>Ramazzottiidae</taxon>
        <taxon>Ramazzottius</taxon>
    </lineage>
</organism>
<keyword evidence="5" id="KW-1185">Reference proteome</keyword>
<dbReference type="Pfam" id="PF19318">
    <property type="entry name" value="DUF5918"/>
    <property type="match status" value="1"/>
</dbReference>
<evidence type="ECO:0000313" key="3">
    <source>
        <dbReference type="EMBL" id="GAV08098.1"/>
    </source>
</evidence>
<dbReference type="InterPro" id="IPR013083">
    <property type="entry name" value="Znf_RING/FYVE/PHD"/>
</dbReference>
<dbReference type="GO" id="GO:0000209">
    <property type="term" value="P:protein polyubiquitination"/>
    <property type="evidence" value="ECO:0007669"/>
    <property type="project" value="TreeGrafter"/>
</dbReference>
<proteinExistence type="predicted"/>
<dbReference type="OrthoDB" id="20295at2759"/>
<feature type="domain" description="U-box" evidence="2">
    <location>
        <begin position="242"/>
        <end position="321"/>
    </location>
</feature>
<dbReference type="PANTHER" id="PTHR13492:SF2">
    <property type="entry name" value="RING FINGER PROTEIN 37"/>
    <property type="match status" value="1"/>
</dbReference>
<dbReference type="EMBL" id="BDGG01000016">
    <property type="protein sequence ID" value="GAV08098.1"/>
    <property type="molecule type" value="Genomic_DNA"/>
</dbReference>
<dbReference type="SUPFAM" id="SSF57850">
    <property type="entry name" value="RING/U-box"/>
    <property type="match status" value="1"/>
</dbReference>
<evidence type="ECO:0000259" key="2">
    <source>
        <dbReference type="PROSITE" id="PS51698"/>
    </source>
</evidence>
<evidence type="ECO:0000313" key="5">
    <source>
        <dbReference type="Proteomes" id="UP000186922"/>
    </source>
</evidence>